<dbReference type="Gene3D" id="1.10.245.10">
    <property type="entry name" value="SWIB/MDM2 domain"/>
    <property type="match status" value="1"/>
</dbReference>
<dbReference type="Proteomes" id="UP000275267">
    <property type="component" value="Unassembled WGS sequence"/>
</dbReference>
<comment type="caution">
    <text evidence="3">The sequence shown here is derived from an EMBL/GenBank/DDBJ whole genome shotgun (WGS) entry which is preliminary data.</text>
</comment>
<dbReference type="OrthoDB" id="1931521at2759"/>
<dbReference type="InterPro" id="IPR045894">
    <property type="entry name" value="At5g08430-like"/>
</dbReference>
<dbReference type="AlphaFoldDB" id="A0A3L6RLS8"/>
<dbReference type="InterPro" id="IPR004343">
    <property type="entry name" value="Plus-3_dom"/>
</dbReference>
<protein>
    <submittedName>
        <fullName evidence="3">Uncharacterized protein</fullName>
    </submittedName>
</protein>
<dbReference type="Pfam" id="PF02201">
    <property type="entry name" value="SWIB"/>
    <property type="match status" value="1"/>
</dbReference>
<reference evidence="4" key="1">
    <citation type="journal article" date="2019" name="Nat. Commun.">
        <title>The genome of broomcorn millet.</title>
        <authorList>
            <person name="Zou C."/>
            <person name="Miki D."/>
            <person name="Li D."/>
            <person name="Tang Q."/>
            <person name="Xiao L."/>
            <person name="Rajput S."/>
            <person name="Deng P."/>
            <person name="Jia W."/>
            <person name="Huang R."/>
            <person name="Zhang M."/>
            <person name="Sun Y."/>
            <person name="Hu J."/>
            <person name="Fu X."/>
            <person name="Schnable P.S."/>
            <person name="Li F."/>
            <person name="Zhang H."/>
            <person name="Feng B."/>
            <person name="Zhu X."/>
            <person name="Liu R."/>
            <person name="Schnable J.C."/>
            <person name="Zhu J.-K."/>
            <person name="Zhang H."/>
        </authorList>
    </citation>
    <scope>NUCLEOTIDE SEQUENCE [LARGE SCALE GENOMIC DNA]</scope>
</reference>
<organism evidence="3 4">
    <name type="scientific">Panicum miliaceum</name>
    <name type="common">Proso millet</name>
    <name type="synonym">Broomcorn millet</name>
    <dbReference type="NCBI Taxonomy" id="4540"/>
    <lineage>
        <taxon>Eukaryota</taxon>
        <taxon>Viridiplantae</taxon>
        <taxon>Streptophyta</taxon>
        <taxon>Embryophyta</taxon>
        <taxon>Tracheophyta</taxon>
        <taxon>Spermatophyta</taxon>
        <taxon>Magnoliopsida</taxon>
        <taxon>Liliopsida</taxon>
        <taxon>Poales</taxon>
        <taxon>Poaceae</taxon>
        <taxon>PACMAD clade</taxon>
        <taxon>Panicoideae</taxon>
        <taxon>Panicodae</taxon>
        <taxon>Paniceae</taxon>
        <taxon>Panicinae</taxon>
        <taxon>Panicum</taxon>
        <taxon>Panicum sect. Panicum</taxon>
    </lineage>
</organism>
<dbReference type="PROSITE" id="PS51925">
    <property type="entry name" value="SWIB_MDM2"/>
    <property type="match status" value="1"/>
</dbReference>
<dbReference type="PROSITE" id="PS51360">
    <property type="entry name" value="PLUS3"/>
    <property type="match status" value="1"/>
</dbReference>
<accession>A0A3L6RLS8</accession>
<dbReference type="STRING" id="4540.A0A3L6RLS8"/>
<dbReference type="PANTHER" id="PTHR46851:SF21">
    <property type="entry name" value="OS01G0884500 PROTEIN"/>
    <property type="match status" value="1"/>
</dbReference>
<evidence type="ECO:0000313" key="3">
    <source>
        <dbReference type="EMBL" id="RLN05519.1"/>
    </source>
</evidence>
<feature type="domain" description="Plus3" evidence="1">
    <location>
        <begin position="602"/>
        <end position="656"/>
    </location>
</feature>
<evidence type="ECO:0000313" key="4">
    <source>
        <dbReference type="Proteomes" id="UP000275267"/>
    </source>
</evidence>
<dbReference type="Pfam" id="PF03126">
    <property type="entry name" value="Plus-3"/>
    <property type="match status" value="1"/>
</dbReference>
<dbReference type="SUPFAM" id="SSF47592">
    <property type="entry name" value="SWIB/MDM2 domain"/>
    <property type="match status" value="1"/>
</dbReference>
<evidence type="ECO:0000259" key="1">
    <source>
        <dbReference type="PROSITE" id="PS51360"/>
    </source>
</evidence>
<proteinExistence type="predicted"/>
<evidence type="ECO:0000259" key="2">
    <source>
        <dbReference type="PROSITE" id="PS51925"/>
    </source>
</evidence>
<sequence>MTPLCPFQPSFPFSSVPPNPSARLRCQTLPGHLREMDEDWELLLASPKAAAEPYAGGGGEDDAGAIKHDYFDLGSDAKYPRRASLSKEDEEEEVEGLLAASDNASWVEPDPDDLLFPRRDRAALWSDSSSDGERPEVEVIEPVERTRAEAGAAAEEEGAEGAVAKGEGPVRWWKLPLDALRVWALRAARSAWSVPFAVALLGFAVLGRRLYRMRRQSKAVGRVRLVLDEKKASQFKGQASRLNESTAMLRRAPIIKPMLPANGVTPWPVLGHLSYRRLTRLVLHLDSQQNGSTESPLSNTEDENGGYLFPCSHICVDCRRSSDYQCLCCPLYSVCHACLGKVEFVQLRKQNKGFCSVCLNRVILIEKNAVADPDVVETDYIDAEISEILFKHYWEVIKDREHLTLVDLEEVSVYLNRRLNCKEGVNSEKIPDDGHKSDENILADNDTNDQTIPFDSKCKQNKVNTSQKNKSNKKTYVGWGSAQLIEFLSSFGKDTAKPLDELEIVGVVKGYIKQKNLYKDDKKLRFLCDDKLQPLFTRRKVKCKNIPRFLAVHLASNAVSEDEISYGSEDDDTPVMKKKPPNSLQPKIAKRVLEQSKKCFASLVQNNINLIYLRRTLVVSLLSHLDTFERKVVGCFVRFKIAYKVQCYKNSTKALA</sequence>
<dbReference type="EMBL" id="PQIB02000008">
    <property type="protein sequence ID" value="RLN05519.1"/>
    <property type="molecule type" value="Genomic_DNA"/>
</dbReference>
<keyword evidence="4" id="KW-1185">Reference proteome</keyword>
<dbReference type="CDD" id="cd10567">
    <property type="entry name" value="SWIB-MDM2_like"/>
    <property type="match status" value="1"/>
</dbReference>
<dbReference type="InterPro" id="IPR003121">
    <property type="entry name" value="SWIB_MDM2_domain"/>
</dbReference>
<feature type="domain" description="DM2" evidence="2">
    <location>
        <begin position="473"/>
        <end position="556"/>
    </location>
</feature>
<dbReference type="Gene3D" id="3.90.70.200">
    <property type="entry name" value="Plus-3 domain"/>
    <property type="match status" value="1"/>
</dbReference>
<dbReference type="GO" id="GO:0003677">
    <property type="term" value="F:DNA binding"/>
    <property type="evidence" value="ECO:0007669"/>
    <property type="project" value="InterPro"/>
</dbReference>
<dbReference type="SUPFAM" id="SSF159042">
    <property type="entry name" value="Plus3-like"/>
    <property type="match status" value="1"/>
</dbReference>
<name>A0A3L6RLS8_PANMI</name>
<dbReference type="InterPro" id="IPR036885">
    <property type="entry name" value="SWIB_MDM2_dom_sf"/>
</dbReference>
<dbReference type="PANTHER" id="PTHR46851">
    <property type="entry name" value="OS01G0884500 PROTEIN"/>
    <property type="match status" value="1"/>
</dbReference>
<dbReference type="InterPro" id="IPR036128">
    <property type="entry name" value="Plus3-like_sf"/>
</dbReference>
<gene>
    <name evidence="3" type="ORF">C2845_PM13G15470</name>
</gene>